<dbReference type="Proteomes" id="UP001219525">
    <property type="component" value="Unassembled WGS sequence"/>
</dbReference>
<evidence type="ECO:0000259" key="1">
    <source>
        <dbReference type="Pfam" id="PF00561"/>
    </source>
</evidence>
<evidence type="ECO:0000313" key="2">
    <source>
        <dbReference type="EMBL" id="KAJ7211184.1"/>
    </source>
</evidence>
<name>A0AAD6YB28_9AGAR</name>
<organism evidence="2 3">
    <name type="scientific">Mycena pura</name>
    <dbReference type="NCBI Taxonomy" id="153505"/>
    <lineage>
        <taxon>Eukaryota</taxon>
        <taxon>Fungi</taxon>
        <taxon>Dikarya</taxon>
        <taxon>Basidiomycota</taxon>
        <taxon>Agaricomycotina</taxon>
        <taxon>Agaricomycetes</taxon>
        <taxon>Agaricomycetidae</taxon>
        <taxon>Agaricales</taxon>
        <taxon>Marasmiineae</taxon>
        <taxon>Mycenaceae</taxon>
        <taxon>Mycena</taxon>
    </lineage>
</organism>
<reference evidence="2" key="1">
    <citation type="submission" date="2023-03" db="EMBL/GenBank/DDBJ databases">
        <title>Massive genome expansion in bonnet fungi (Mycena s.s.) driven by repeated elements and novel gene families across ecological guilds.</title>
        <authorList>
            <consortium name="Lawrence Berkeley National Laboratory"/>
            <person name="Harder C.B."/>
            <person name="Miyauchi S."/>
            <person name="Viragh M."/>
            <person name="Kuo A."/>
            <person name="Thoen E."/>
            <person name="Andreopoulos B."/>
            <person name="Lu D."/>
            <person name="Skrede I."/>
            <person name="Drula E."/>
            <person name="Henrissat B."/>
            <person name="Morin E."/>
            <person name="Kohler A."/>
            <person name="Barry K."/>
            <person name="LaButti K."/>
            <person name="Morin E."/>
            <person name="Salamov A."/>
            <person name="Lipzen A."/>
            <person name="Mereny Z."/>
            <person name="Hegedus B."/>
            <person name="Baldrian P."/>
            <person name="Stursova M."/>
            <person name="Weitz H."/>
            <person name="Taylor A."/>
            <person name="Grigoriev I.V."/>
            <person name="Nagy L.G."/>
            <person name="Martin F."/>
            <person name="Kauserud H."/>
        </authorList>
    </citation>
    <scope>NUCLEOTIDE SEQUENCE</scope>
    <source>
        <strain evidence="2">9144</strain>
    </source>
</reference>
<evidence type="ECO:0000313" key="3">
    <source>
        <dbReference type="Proteomes" id="UP001219525"/>
    </source>
</evidence>
<dbReference type="PANTHER" id="PTHR43433:SF5">
    <property type="entry name" value="AB HYDROLASE-1 DOMAIN-CONTAINING PROTEIN"/>
    <property type="match status" value="1"/>
</dbReference>
<gene>
    <name evidence="2" type="ORF">GGX14DRAFT_623755</name>
</gene>
<proteinExistence type="predicted"/>
<dbReference type="InterPro" id="IPR000073">
    <property type="entry name" value="AB_hydrolase_1"/>
</dbReference>
<sequence>MATQPDQQDGTDMAKYPTMFDPSSLVRKGFCPIRSGTRANETHSLYYEQHGTGEKHVLLISGLNTSSFGWEFQVRNLALKHSVLVFDNRGVGYSGYPTGRYTTSGMAEDIIALLDYIGWTSLRQIHVVGASLGGMIAQELAFRVPGRIASLTLCVTSPGGMPWQNLPPARLKCLTTLLLTPDPEKKAPTVMKMLYPSSWLGAPAATDPQRTNRQVQTETYLRRTLFSPKQLVIGHVSQLAAGLTHSVSTHRLRQISETVPKVVILCGDEDHLMHLQHSRDLKASMPKAELVQWKDTGHGIHSQRPDEFRDLLDRVFHEADVIRGS</sequence>
<dbReference type="PANTHER" id="PTHR43433">
    <property type="entry name" value="HYDROLASE, ALPHA/BETA FOLD FAMILY PROTEIN"/>
    <property type="match status" value="1"/>
</dbReference>
<dbReference type="InterPro" id="IPR029058">
    <property type="entry name" value="AB_hydrolase_fold"/>
</dbReference>
<dbReference type="EMBL" id="JARJCW010000026">
    <property type="protein sequence ID" value="KAJ7211184.1"/>
    <property type="molecule type" value="Genomic_DNA"/>
</dbReference>
<comment type="caution">
    <text evidence="2">The sequence shown here is derived from an EMBL/GenBank/DDBJ whole genome shotgun (WGS) entry which is preliminary data.</text>
</comment>
<dbReference type="AlphaFoldDB" id="A0AAD6YB28"/>
<dbReference type="Pfam" id="PF00561">
    <property type="entry name" value="Abhydrolase_1"/>
    <property type="match status" value="1"/>
</dbReference>
<dbReference type="Gene3D" id="3.40.50.1820">
    <property type="entry name" value="alpha/beta hydrolase"/>
    <property type="match status" value="1"/>
</dbReference>
<accession>A0AAD6YB28</accession>
<protein>
    <submittedName>
        <fullName evidence="2">Alpha beta-hydrolase</fullName>
    </submittedName>
</protein>
<dbReference type="InterPro" id="IPR050471">
    <property type="entry name" value="AB_hydrolase"/>
</dbReference>
<dbReference type="SUPFAM" id="SSF53474">
    <property type="entry name" value="alpha/beta-Hydrolases"/>
    <property type="match status" value="1"/>
</dbReference>
<keyword evidence="3" id="KW-1185">Reference proteome</keyword>
<feature type="domain" description="AB hydrolase-1" evidence="1">
    <location>
        <begin position="55"/>
        <end position="304"/>
    </location>
</feature>